<dbReference type="SUPFAM" id="SSF50978">
    <property type="entry name" value="WD40 repeat-like"/>
    <property type="match status" value="1"/>
</dbReference>
<gene>
    <name evidence="1" type="ORF">QSP1433_LOCUS14252</name>
</gene>
<protein>
    <submittedName>
        <fullName evidence="1">Uncharacterized protein</fullName>
    </submittedName>
</protein>
<dbReference type="AlphaFoldDB" id="A0A7S2SHQ9"/>
<reference evidence="1" key="1">
    <citation type="submission" date="2021-01" db="EMBL/GenBank/DDBJ databases">
        <authorList>
            <person name="Corre E."/>
            <person name="Pelletier E."/>
            <person name="Niang G."/>
            <person name="Scheremetjew M."/>
            <person name="Finn R."/>
            <person name="Kale V."/>
            <person name="Holt S."/>
            <person name="Cochrane G."/>
            <person name="Meng A."/>
            <person name="Brown T."/>
            <person name="Cohen L."/>
        </authorList>
    </citation>
    <scope>NUCLEOTIDE SEQUENCE</scope>
    <source>
        <strain evidence="1">NY070348D</strain>
    </source>
</reference>
<dbReference type="InterPro" id="IPR015943">
    <property type="entry name" value="WD40/YVTN_repeat-like_dom_sf"/>
</dbReference>
<accession>A0A7S2SHQ9</accession>
<dbReference type="InterPro" id="IPR036322">
    <property type="entry name" value="WD40_repeat_dom_sf"/>
</dbReference>
<dbReference type="Gene3D" id="2.130.10.10">
    <property type="entry name" value="YVTN repeat-like/Quinoprotein amine dehydrogenase"/>
    <property type="match status" value="1"/>
</dbReference>
<evidence type="ECO:0000313" key="1">
    <source>
        <dbReference type="EMBL" id="CAD9700451.1"/>
    </source>
</evidence>
<name>A0A7S2SHQ9_9STRA</name>
<organism evidence="1">
    <name type="scientific">Mucochytrium quahogii</name>
    <dbReference type="NCBI Taxonomy" id="96639"/>
    <lineage>
        <taxon>Eukaryota</taxon>
        <taxon>Sar</taxon>
        <taxon>Stramenopiles</taxon>
        <taxon>Bigyra</taxon>
        <taxon>Labyrinthulomycetes</taxon>
        <taxon>Thraustochytrida</taxon>
        <taxon>Thraustochytriidae</taxon>
        <taxon>Mucochytrium</taxon>
    </lineage>
</organism>
<proteinExistence type="predicted"/>
<dbReference type="EMBL" id="HBHK01022456">
    <property type="protein sequence ID" value="CAD9700451.1"/>
    <property type="molecule type" value="Transcribed_RNA"/>
</dbReference>
<sequence length="497" mass="53634">MLLSGTTLAAGPSVSCINWLNGTVSTGFKSSKEGKVGSDEEIVIAWTAGKDVWISSVERAQLEDGNDQKHAEIHSYPVYKGDVTVRGLQWNPDASILVVALPRSLGCYRVDASFQVKALDIVPDGDHQGFVTMAWRPHKSQTSQILALVVESGIVELLVIEGNTLVRKTSLNISCTPCCAYWSKDGAVLYIAAVSGSVCALRVGIDLDLSVVFQHAVDKHVLDIASISSKMIILAGGHPSHRLVKTSVQLAKKSNTSLHSFGIGDALFNVAKPGVPALVENANTKTVSQDEGILGKLMNISSPVNELKLVKEVSLAEQEYTKDSELIFATVRGSSFAVDKTHGIPASVKFVAISQDGSRVALAGDETVVVYNLPAMKYVHEERIGDGIKVRGLKFIAVDRLLILNNSFIEPSDDDSNETFYFGKSKEVQLSLHLVKLSPPEVESGPNSLGPAPLQTLMKAIIDLKLNLGSRLDDIDKKLLDQEKRLGTIELLLSNNK</sequence>